<evidence type="ECO:0000256" key="4">
    <source>
        <dbReference type="ARBA" id="ARBA00023136"/>
    </source>
</evidence>
<sequence length="477" mass="50113">MAERASLVHHIEELKADAVRVGRPRVMAQFVLVMITVGWIISTLGACMPLLKYFNYAGISVFEQAALVTSAFLAAAPGIYLSQNLDEKGISSRKLVSLAMVVAALALLLAAVQPTFWALEGAVVVGGAACGAAVSAAGKYIRQIMPSTLRGRFYVIGDLGLLSGILLGLSITATWAWLNEIETVDMPSFLSGPSPLFFFPVLPALVGAGASFVGPESPVLLIRQHKGEQALAALVKIRSGSAARIAREFGRMEILASVTDETVGRRKAQYSSPRQKIMTRSAIVAAFGLHSTGVGIIFLFGIAICSWTGTSMTISVIVGMGAVACALFGLIFRVYGFLPESLALGTSRRQSLLVGGVTSIVALLALGLTFAVVVPHFWGAWTLVAAIFFAHTLIVIMVMFPASNSLTRAHTPGPVRARANATSLVVLGLSLGLFLLVADHFGAGVAFFAMAAVDALATVGVARVVPPPPQVLGRRGR</sequence>
<dbReference type="InterPro" id="IPR005828">
    <property type="entry name" value="MFS_sugar_transport-like"/>
</dbReference>
<dbReference type="InterPro" id="IPR050549">
    <property type="entry name" value="MFS_Trehalose_Transporter"/>
</dbReference>
<evidence type="ECO:0000313" key="7">
    <source>
        <dbReference type="Proteomes" id="UP000235122"/>
    </source>
</evidence>
<dbReference type="RefSeq" id="WP_060797991.1">
    <property type="nucleotide sequence ID" value="NZ_JASOXK010000002.1"/>
</dbReference>
<evidence type="ECO:0000256" key="5">
    <source>
        <dbReference type="SAM" id="Phobius"/>
    </source>
</evidence>
<keyword evidence="7" id="KW-1185">Reference proteome</keyword>
<feature type="transmembrane region" description="Helical" evidence="5">
    <location>
        <begin position="282"/>
        <end position="304"/>
    </location>
</feature>
<comment type="caution">
    <text evidence="6">The sequence shown here is derived from an EMBL/GenBank/DDBJ whole genome shotgun (WGS) entry which is preliminary data.</text>
</comment>
<dbReference type="AlphaFoldDB" id="A0A2I1INH0"/>
<dbReference type="GO" id="GO:0016020">
    <property type="term" value="C:membrane"/>
    <property type="evidence" value="ECO:0007669"/>
    <property type="project" value="UniProtKB-SubCell"/>
</dbReference>
<reference evidence="6 7" key="1">
    <citation type="submission" date="2017-12" db="EMBL/GenBank/DDBJ databases">
        <title>Phylogenetic diversity of female urinary microbiome.</title>
        <authorList>
            <person name="Thomas-White K."/>
            <person name="Wolfe A.J."/>
        </authorList>
    </citation>
    <scope>NUCLEOTIDE SEQUENCE [LARGE SCALE GENOMIC DNA]</scope>
    <source>
        <strain evidence="6 7">UMB0402</strain>
    </source>
</reference>
<organism evidence="6 7">
    <name type="scientific">Winkia neuii</name>
    <dbReference type="NCBI Taxonomy" id="33007"/>
    <lineage>
        <taxon>Bacteria</taxon>
        <taxon>Bacillati</taxon>
        <taxon>Actinomycetota</taxon>
        <taxon>Actinomycetes</taxon>
        <taxon>Actinomycetales</taxon>
        <taxon>Actinomycetaceae</taxon>
        <taxon>Winkia</taxon>
    </lineage>
</organism>
<keyword evidence="2 5" id="KW-0812">Transmembrane</keyword>
<accession>A0A2I1INH0</accession>
<dbReference type="Gene3D" id="1.20.1250.20">
    <property type="entry name" value="MFS general substrate transporter like domains"/>
    <property type="match status" value="1"/>
</dbReference>
<feature type="transmembrane region" description="Helical" evidence="5">
    <location>
        <begin position="352"/>
        <end position="374"/>
    </location>
</feature>
<proteinExistence type="predicted"/>
<dbReference type="Proteomes" id="UP000235122">
    <property type="component" value="Unassembled WGS sequence"/>
</dbReference>
<feature type="transmembrane region" description="Helical" evidence="5">
    <location>
        <begin position="153"/>
        <end position="177"/>
    </location>
</feature>
<feature type="transmembrane region" description="Helical" evidence="5">
    <location>
        <begin position="95"/>
        <end position="116"/>
    </location>
</feature>
<feature type="transmembrane region" description="Helical" evidence="5">
    <location>
        <begin position="421"/>
        <end position="438"/>
    </location>
</feature>
<evidence type="ECO:0000256" key="3">
    <source>
        <dbReference type="ARBA" id="ARBA00022989"/>
    </source>
</evidence>
<comment type="subcellular location">
    <subcellularLocation>
        <location evidence="1">Membrane</location>
        <topology evidence="1">Multi-pass membrane protein</topology>
    </subcellularLocation>
</comment>
<dbReference type="InterPro" id="IPR036259">
    <property type="entry name" value="MFS_trans_sf"/>
</dbReference>
<dbReference type="InterPro" id="IPR005829">
    <property type="entry name" value="Sugar_transporter_CS"/>
</dbReference>
<evidence type="ECO:0000256" key="1">
    <source>
        <dbReference type="ARBA" id="ARBA00004141"/>
    </source>
</evidence>
<dbReference type="STRING" id="33007.HMPREF3198_01613"/>
<dbReference type="SUPFAM" id="SSF103473">
    <property type="entry name" value="MFS general substrate transporter"/>
    <property type="match status" value="1"/>
</dbReference>
<dbReference type="PROSITE" id="PS00217">
    <property type="entry name" value="SUGAR_TRANSPORT_2"/>
    <property type="match status" value="1"/>
</dbReference>
<keyword evidence="3 5" id="KW-1133">Transmembrane helix</keyword>
<dbReference type="Pfam" id="PF00083">
    <property type="entry name" value="Sugar_tr"/>
    <property type="match status" value="1"/>
</dbReference>
<feature type="transmembrane region" description="Helical" evidence="5">
    <location>
        <begin position="380"/>
        <end position="400"/>
    </location>
</feature>
<feature type="transmembrane region" description="Helical" evidence="5">
    <location>
        <begin position="197"/>
        <end position="214"/>
    </location>
</feature>
<feature type="transmembrane region" description="Helical" evidence="5">
    <location>
        <begin position="444"/>
        <end position="465"/>
    </location>
</feature>
<feature type="transmembrane region" description="Helical" evidence="5">
    <location>
        <begin position="30"/>
        <end position="51"/>
    </location>
</feature>
<evidence type="ECO:0000256" key="2">
    <source>
        <dbReference type="ARBA" id="ARBA00022692"/>
    </source>
</evidence>
<dbReference type="PANTHER" id="PTHR48021">
    <property type="match status" value="1"/>
</dbReference>
<feature type="transmembrane region" description="Helical" evidence="5">
    <location>
        <begin position="122"/>
        <end position="141"/>
    </location>
</feature>
<protein>
    <submittedName>
        <fullName evidence="6">MFS transporter</fullName>
    </submittedName>
</protein>
<dbReference type="GO" id="GO:0022857">
    <property type="term" value="F:transmembrane transporter activity"/>
    <property type="evidence" value="ECO:0007669"/>
    <property type="project" value="InterPro"/>
</dbReference>
<evidence type="ECO:0000313" key="6">
    <source>
        <dbReference type="EMBL" id="PKY72642.1"/>
    </source>
</evidence>
<keyword evidence="4 5" id="KW-0472">Membrane</keyword>
<feature type="transmembrane region" description="Helical" evidence="5">
    <location>
        <begin position="310"/>
        <end position="332"/>
    </location>
</feature>
<feature type="transmembrane region" description="Helical" evidence="5">
    <location>
        <begin position="57"/>
        <end position="83"/>
    </location>
</feature>
<gene>
    <name evidence="6" type="ORF">CYJ19_03065</name>
</gene>
<name>A0A2I1INH0_9ACTO</name>
<dbReference type="PANTHER" id="PTHR48021:SF1">
    <property type="entry name" value="GH07001P-RELATED"/>
    <property type="match status" value="1"/>
</dbReference>
<dbReference type="EMBL" id="PKKO01000002">
    <property type="protein sequence ID" value="PKY72642.1"/>
    <property type="molecule type" value="Genomic_DNA"/>
</dbReference>